<protein>
    <submittedName>
        <fullName evidence="10">Protein channel tom71</fullName>
    </submittedName>
</protein>
<organism evidence="10 11">
    <name type="scientific">Castilleja foliolosa</name>
    <dbReference type="NCBI Taxonomy" id="1961234"/>
    <lineage>
        <taxon>Eukaryota</taxon>
        <taxon>Viridiplantae</taxon>
        <taxon>Streptophyta</taxon>
        <taxon>Embryophyta</taxon>
        <taxon>Tracheophyta</taxon>
        <taxon>Spermatophyta</taxon>
        <taxon>Magnoliopsida</taxon>
        <taxon>eudicotyledons</taxon>
        <taxon>Gunneridae</taxon>
        <taxon>Pentapetalae</taxon>
        <taxon>asterids</taxon>
        <taxon>lamiids</taxon>
        <taxon>Lamiales</taxon>
        <taxon>Orobanchaceae</taxon>
        <taxon>Pedicularideae</taxon>
        <taxon>Castillejinae</taxon>
        <taxon>Castilleja</taxon>
    </lineage>
</organism>
<evidence type="ECO:0000256" key="9">
    <source>
        <dbReference type="ARBA" id="ARBA00023136"/>
    </source>
</evidence>
<dbReference type="Proteomes" id="UP001632038">
    <property type="component" value="Unassembled WGS sequence"/>
</dbReference>
<proteinExistence type="inferred from homology"/>
<keyword evidence="8" id="KW-0496">Mitochondrion</keyword>
<dbReference type="GO" id="GO:0015031">
    <property type="term" value="P:protein transport"/>
    <property type="evidence" value="ECO:0007669"/>
    <property type="project" value="UniProtKB-KW"/>
</dbReference>
<sequence length="78" mass="8358">MASRISLKAGKGKVVKRSAAADEEDGTAAIAAKFVKEWSTWAMKKAKVITHYGFIPMVIIIGMNSDPKPSIAQLLSPV</sequence>
<dbReference type="EMBL" id="JAVIJP010000054">
    <property type="protein sequence ID" value="KAL3623517.1"/>
    <property type="molecule type" value="Genomic_DNA"/>
</dbReference>
<keyword evidence="5" id="KW-1000">Mitochondrion outer membrane</keyword>
<evidence type="ECO:0000313" key="10">
    <source>
        <dbReference type="EMBL" id="KAL3623517.1"/>
    </source>
</evidence>
<dbReference type="PANTHER" id="PTHR34944">
    <property type="entry name" value="MITOCHONDRIAL IMPORT RECEPTOR SUBUNIT TOM7"/>
    <property type="match status" value="1"/>
</dbReference>
<evidence type="ECO:0000256" key="6">
    <source>
        <dbReference type="ARBA" id="ARBA00022927"/>
    </source>
</evidence>
<evidence type="ECO:0000256" key="8">
    <source>
        <dbReference type="ARBA" id="ARBA00023128"/>
    </source>
</evidence>
<keyword evidence="9" id="KW-0472">Membrane</keyword>
<keyword evidence="4" id="KW-0812">Transmembrane</keyword>
<dbReference type="GO" id="GO:0005741">
    <property type="term" value="C:mitochondrial outer membrane"/>
    <property type="evidence" value="ECO:0007669"/>
    <property type="project" value="UniProtKB-SubCell"/>
</dbReference>
<evidence type="ECO:0000256" key="7">
    <source>
        <dbReference type="ARBA" id="ARBA00022989"/>
    </source>
</evidence>
<comment type="similarity">
    <text evidence="2">Belongs to the Tom7 family.</text>
</comment>
<accession>A0ABD3C1S9</accession>
<gene>
    <name evidence="10" type="primary">TOM71_2</name>
    <name evidence="10" type="ORF">CASFOL_032333</name>
</gene>
<evidence type="ECO:0000313" key="11">
    <source>
        <dbReference type="Proteomes" id="UP001632038"/>
    </source>
</evidence>
<dbReference type="PANTHER" id="PTHR34944:SF2">
    <property type="entry name" value="MITOCHONDRIAL IMPORT RECEPTOR SUBUNIT TOM7"/>
    <property type="match status" value="1"/>
</dbReference>
<dbReference type="AlphaFoldDB" id="A0ABD3C1S9"/>
<name>A0ABD3C1S9_9LAMI</name>
<dbReference type="InterPro" id="IPR012621">
    <property type="entry name" value="Tom7"/>
</dbReference>
<reference evidence="11" key="1">
    <citation type="journal article" date="2024" name="IScience">
        <title>Strigolactones Initiate the Formation of Haustorium-like Structures in Castilleja.</title>
        <authorList>
            <person name="Buerger M."/>
            <person name="Peterson D."/>
            <person name="Chory J."/>
        </authorList>
    </citation>
    <scope>NUCLEOTIDE SEQUENCE [LARGE SCALE GENOMIC DNA]</scope>
</reference>
<keyword evidence="7" id="KW-1133">Transmembrane helix</keyword>
<evidence type="ECO:0000256" key="4">
    <source>
        <dbReference type="ARBA" id="ARBA00022692"/>
    </source>
</evidence>
<keyword evidence="6" id="KW-0653">Protein transport</keyword>
<evidence type="ECO:0000256" key="3">
    <source>
        <dbReference type="ARBA" id="ARBA00022448"/>
    </source>
</evidence>
<evidence type="ECO:0000256" key="5">
    <source>
        <dbReference type="ARBA" id="ARBA00022787"/>
    </source>
</evidence>
<dbReference type="Pfam" id="PF08038">
    <property type="entry name" value="Tom7"/>
    <property type="match status" value="1"/>
</dbReference>
<evidence type="ECO:0000256" key="2">
    <source>
        <dbReference type="ARBA" id="ARBA00010917"/>
    </source>
</evidence>
<keyword evidence="11" id="KW-1185">Reference proteome</keyword>
<evidence type="ECO:0000256" key="1">
    <source>
        <dbReference type="ARBA" id="ARBA00004572"/>
    </source>
</evidence>
<keyword evidence="3" id="KW-0813">Transport</keyword>
<comment type="caution">
    <text evidence="10">The sequence shown here is derived from an EMBL/GenBank/DDBJ whole genome shotgun (WGS) entry which is preliminary data.</text>
</comment>
<comment type="subcellular location">
    <subcellularLocation>
        <location evidence="1">Mitochondrion outer membrane</location>
        <topology evidence="1">Single-pass membrane protein</topology>
    </subcellularLocation>
</comment>